<keyword evidence="1 4" id="KW-0808">Transferase</keyword>
<dbReference type="Gene3D" id="3.40.30.10">
    <property type="entry name" value="Glutaredoxin"/>
    <property type="match status" value="1"/>
</dbReference>
<dbReference type="CDD" id="cd03185">
    <property type="entry name" value="GST_C_Tau"/>
    <property type="match status" value="1"/>
</dbReference>
<dbReference type="AlphaFoldDB" id="A0AAV5BZ84"/>
<evidence type="ECO:0000256" key="3">
    <source>
        <dbReference type="ARBA" id="ARBA00047960"/>
    </source>
</evidence>
<comment type="similarity">
    <text evidence="2">Belongs to the GST superfamily. Tau family.</text>
</comment>
<dbReference type="FunFam" id="1.20.1050.10:FF:000023">
    <property type="entry name" value="Probable glutathione S-transferase GSTU6"/>
    <property type="match status" value="1"/>
</dbReference>
<keyword evidence="8" id="KW-1185">Reference proteome</keyword>
<dbReference type="InterPro" id="IPR004045">
    <property type="entry name" value="Glutathione_S-Trfase_N"/>
</dbReference>
<reference evidence="7" key="1">
    <citation type="journal article" date="2018" name="DNA Res.">
        <title>Multiple hybrid de novo genome assembly of finger millet, an orphan allotetraploid crop.</title>
        <authorList>
            <person name="Hatakeyama M."/>
            <person name="Aluri S."/>
            <person name="Balachadran M.T."/>
            <person name="Sivarajan S.R."/>
            <person name="Patrignani A."/>
            <person name="Gruter S."/>
            <person name="Poveda L."/>
            <person name="Shimizu-Inatsugi R."/>
            <person name="Baeten J."/>
            <person name="Francoijs K.J."/>
            <person name="Nataraja K.N."/>
            <person name="Reddy Y.A.N."/>
            <person name="Phadnis S."/>
            <person name="Ravikumar R.L."/>
            <person name="Schlapbach R."/>
            <person name="Sreeman S.M."/>
            <person name="Shimizu K.K."/>
        </authorList>
    </citation>
    <scope>NUCLEOTIDE SEQUENCE</scope>
</reference>
<dbReference type="InterPro" id="IPR040079">
    <property type="entry name" value="Glutathione_S-Trfase"/>
</dbReference>
<dbReference type="Gene3D" id="1.20.1050.10">
    <property type="match status" value="1"/>
</dbReference>
<protein>
    <recommendedName>
        <fullName evidence="4">Glutathione S-transferase</fullName>
        <ecNumber evidence="4">2.5.1.18</ecNumber>
    </recommendedName>
</protein>
<dbReference type="SUPFAM" id="SSF47616">
    <property type="entry name" value="GST C-terminal domain-like"/>
    <property type="match status" value="1"/>
</dbReference>
<dbReference type="FunFam" id="3.40.30.10:FF:000044">
    <property type="entry name" value="Glutathione S-transferase GSTU6"/>
    <property type="match status" value="1"/>
</dbReference>
<dbReference type="PANTHER" id="PTHR11260">
    <property type="entry name" value="GLUTATHIONE S-TRANSFERASE, GST, SUPERFAMILY, GST DOMAIN CONTAINING"/>
    <property type="match status" value="1"/>
</dbReference>
<evidence type="ECO:0000256" key="4">
    <source>
        <dbReference type="RuleBase" id="RU369102"/>
    </source>
</evidence>
<dbReference type="EC" id="2.5.1.18" evidence="4"/>
<dbReference type="InterPro" id="IPR045074">
    <property type="entry name" value="GST_C_Tau"/>
</dbReference>
<keyword evidence="4" id="KW-0963">Cytoplasm</keyword>
<dbReference type="PANTHER" id="PTHR11260:SF770">
    <property type="entry name" value="GLUTATHIONE S-TRANSFERASE"/>
    <property type="match status" value="1"/>
</dbReference>
<dbReference type="GO" id="GO:0005829">
    <property type="term" value="C:cytosol"/>
    <property type="evidence" value="ECO:0007669"/>
    <property type="project" value="UniProtKB-SubCell"/>
</dbReference>
<sequence>MAGSNGDLKLLGHKGSPFVARVKLALGLKGISYDYVEEDIFGQKSDLLLRSNPVHKAVPVLIHTGKPICESQVIVQYIDEVFVGTGPSLLPADPYDRALARFWVAYIDDKLGASFDRALRAKTDEERNEAIKQTFAAAEALEGGLKECSKGKNFFGGDSPGYVDIIVGSVVPWVKVISVLAGAELFDPAKMPGMVAWVDRFCELDVAKAVLQDPKILLEQAKMLMAKNSAVASNN</sequence>
<feature type="domain" description="GST N-terminal" evidence="5">
    <location>
        <begin position="6"/>
        <end position="86"/>
    </location>
</feature>
<dbReference type="GO" id="GO:0006749">
    <property type="term" value="P:glutathione metabolic process"/>
    <property type="evidence" value="ECO:0007669"/>
    <property type="project" value="InterPro"/>
</dbReference>
<evidence type="ECO:0000259" key="5">
    <source>
        <dbReference type="PROSITE" id="PS50404"/>
    </source>
</evidence>
<dbReference type="Proteomes" id="UP001054889">
    <property type="component" value="Unassembled WGS sequence"/>
</dbReference>
<dbReference type="SFLD" id="SFLDS00019">
    <property type="entry name" value="Glutathione_Transferase_(cytos"/>
    <property type="match status" value="1"/>
</dbReference>
<dbReference type="PROSITE" id="PS50405">
    <property type="entry name" value="GST_CTER"/>
    <property type="match status" value="1"/>
</dbReference>
<gene>
    <name evidence="7" type="primary">ga07654</name>
    <name evidence="7" type="ORF">PR202_ga07654</name>
</gene>
<dbReference type="Pfam" id="PF13410">
    <property type="entry name" value="GST_C_2"/>
    <property type="match status" value="1"/>
</dbReference>
<evidence type="ECO:0000256" key="2">
    <source>
        <dbReference type="ARBA" id="ARBA00025743"/>
    </source>
</evidence>
<evidence type="ECO:0000313" key="7">
    <source>
        <dbReference type="EMBL" id="GJM91292.1"/>
    </source>
</evidence>
<reference evidence="7" key="2">
    <citation type="submission" date="2021-12" db="EMBL/GenBank/DDBJ databases">
        <title>Resequencing data analysis of finger millet.</title>
        <authorList>
            <person name="Hatakeyama M."/>
            <person name="Aluri S."/>
            <person name="Balachadran M.T."/>
            <person name="Sivarajan S.R."/>
            <person name="Poveda L."/>
            <person name="Shimizu-Inatsugi R."/>
            <person name="Schlapbach R."/>
            <person name="Sreeman S.M."/>
            <person name="Shimizu K.K."/>
        </authorList>
    </citation>
    <scope>NUCLEOTIDE SEQUENCE</scope>
</reference>
<comment type="function">
    <text evidence="4">Is involved in the conjugation of reduced glutathione to a wide number of exogenous and endogenous hydrophobic electrophiles.</text>
</comment>
<dbReference type="Pfam" id="PF02798">
    <property type="entry name" value="GST_N"/>
    <property type="match status" value="1"/>
</dbReference>
<evidence type="ECO:0000259" key="6">
    <source>
        <dbReference type="PROSITE" id="PS50405"/>
    </source>
</evidence>
<dbReference type="CDD" id="cd03058">
    <property type="entry name" value="GST_N_Tau"/>
    <property type="match status" value="1"/>
</dbReference>
<dbReference type="InterPro" id="IPR045073">
    <property type="entry name" value="Omega/Tau-like"/>
</dbReference>
<dbReference type="SFLD" id="SFLDG01152">
    <property type="entry name" value="Main.3:_Omega-_and_Tau-like"/>
    <property type="match status" value="1"/>
</dbReference>
<feature type="domain" description="GST C-terminal" evidence="6">
    <location>
        <begin position="93"/>
        <end position="224"/>
    </location>
</feature>
<dbReference type="SFLD" id="SFLDG00358">
    <property type="entry name" value="Main_(cytGST)"/>
    <property type="match status" value="1"/>
</dbReference>
<comment type="subcellular location">
    <subcellularLocation>
        <location evidence="4">Cytoplasm</location>
        <location evidence="4">Cytosol</location>
    </subcellularLocation>
</comment>
<organism evidence="7 8">
    <name type="scientific">Eleusine coracana subsp. coracana</name>
    <dbReference type="NCBI Taxonomy" id="191504"/>
    <lineage>
        <taxon>Eukaryota</taxon>
        <taxon>Viridiplantae</taxon>
        <taxon>Streptophyta</taxon>
        <taxon>Embryophyta</taxon>
        <taxon>Tracheophyta</taxon>
        <taxon>Spermatophyta</taxon>
        <taxon>Magnoliopsida</taxon>
        <taxon>Liliopsida</taxon>
        <taxon>Poales</taxon>
        <taxon>Poaceae</taxon>
        <taxon>PACMAD clade</taxon>
        <taxon>Chloridoideae</taxon>
        <taxon>Cynodonteae</taxon>
        <taxon>Eleusininae</taxon>
        <taxon>Eleusine</taxon>
    </lineage>
</organism>
<dbReference type="InterPro" id="IPR036249">
    <property type="entry name" value="Thioredoxin-like_sf"/>
</dbReference>
<name>A0AAV5BZ84_ELECO</name>
<dbReference type="SUPFAM" id="SSF52833">
    <property type="entry name" value="Thioredoxin-like"/>
    <property type="match status" value="1"/>
</dbReference>
<dbReference type="InterPro" id="IPR010987">
    <property type="entry name" value="Glutathione-S-Trfase_C-like"/>
</dbReference>
<dbReference type="EMBL" id="BQKI01000003">
    <property type="protein sequence ID" value="GJM91292.1"/>
    <property type="molecule type" value="Genomic_DNA"/>
</dbReference>
<proteinExistence type="inferred from homology"/>
<evidence type="ECO:0000256" key="1">
    <source>
        <dbReference type="ARBA" id="ARBA00022679"/>
    </source>
</evidence>
<dbReference type="GO" id="GO:0004364">
    <property type="term" value="F:glutathione transferase activity"/>
    <property type="evidence" value="ECO:0007669"/>
    <property type="project" value="UniProtKB-UniRule"/>
</dbReference>
<comment type="caution">
    <text evidence="7">The sequence shown here is derived from an EMBL/GenBank/DDBJ whole genome shotgun (WGS) entry which is preliminary data.</text>
</comment>
<comment type="catalytic activity">
    <reaction evidence="3 4">
        <text>RX + glutathione = an S-substituted glutathione + a halide anion + H(+)</text>
        <dbReference type="Rhea" id="RHEA:16437"/>
        <dbReference type="ChEBI" id="CHEBI:15378"/>
        <dbReference type="ChEBI" id="CHEBI:16042"/>
        <dbReference type="ChEBI" id="CHEBI:17792"/>
        <dbReference type="ChEBI" id="CHEBI:57925"/>
        <dbReference type="ChEBI" id="CHEBI:90779"/>
        <dbReference type="EC" id="2.5.1.18"/>
    </reaction>
</comment>
<dbReference type="InterPro" id="IPR036282">
    <property type="entry name" value="Glutathione-S-Trfase_C_sf"/>
</dbReference>
<dbReference type="PROSITE" id="PS50404">
    <property type="entry name" value="GST_NTER"/>
    <property type="match status" value="1"/>
</dbReference>
<accession>A0AAV5BZ84</accession>
<evidence type="ECO:0000313" key="8">
    <source>
        <dbReference type="Proteomes" id="UP001054889"/>
    </source>
</evidence>